<keyword evidence="2" id="KW-1185">Reference proteome</keyword>
<organism evidence="1 2">
    <name type="scientific">Pleurodeles waltl</name>
    <name type="common">Iberian ribbed newt</name>
    <dbReference type="NCBI Taxonomy" id="8319"/>
    <lineage>
        <taxon>Eukaryota</taxon>
        <taxon>Metazoa</taxon>
        <taxon>Chordata</taxon>
        <taxon>Craniata</taxon>
        <taxon>Vertebrata</taxon>
        <taxon>Euteleostomi</taxon>
        <taxon>Amphibia</taxon>
        <taxon>Batrachia</taxon>
        <taxon>Caudata</taxon>
        <taxon>Salamandroidea</taxon>
        <taxon>Salamandridae</taxon>
        <taxon>Pleurodelinae</taxon>
        <taxon>Pleurodeles</taxon>
    </lineage>
</organism>
<sequence>MSTELSTMPTVFAEGVIVAVNNTEPVGVTVVNGFVDAVAMIDVDRDDEVVISTSKTLASSTMVSYLLLVTVQKATEDCRVGRTHCRTEADTA</sequence>
<protein>
    <submittedName>
        <fullName evidence="1">Uncharacterized protein</fullName>
    </submittedName>
</protein>
<comment type="caution">
    <text evidence="1">The sequence shown here is derived from an EMBL/GenBank/DDBJ whole genome shotgun (WGS) entry which is preliminary data.</text>
</comment>
<evidence type="ECO:0000313" key="1">
    <source>
        <dbReference type="EMBL" id="KAJ1135928.1"/>
    </source>
</evidence>
<proteinExistence type="predicted"/>
<dbReference type="AlphaFoldDB" id="A0AAV7QCE9"/>
<dbReference type="Proteomes" id="UP001066276">
    <property type="component" value="Chromosome 6"/>
</dbReference>
<accession>A0AAV7QCE9</accession>
<reference evidence="1" key="1">
    <citation type="journal article" date="2022" name="bioRxiv">
        <title>Sequencing and chromosome-scale assembly of the giantPleurodeles waltlgenome.</title>
        <authorList>
            <person name="Brown T."/>
            <person name="Elewa A."/>
            <person name="Iarovenko S."/>
            <person name="Subramanian E."/>
            <person name="Araus A.J."/>
            <person name="Petzold A."/>
            <person name="Susuki M."/>
            <person name="Suzuki K.-i.T."/>
            <person name="Hayashi T."/>
            <person name="Toyoda A."/>
            <person name="Oliveira C."/>
            <person name="Osipova E."/>
            <person name="Leigh N.D."/>
            <person name="Simon A."/>
            <person name="Yun M.H."/>
        </authorList>
    </citation>
    <scope>NUCLEOTIDE SEQUENCE</scope>
    <source>
        <strain evidence="1">20211129_DDA</strain>
        <tissue evidence="1">Liver</tissue>
    </source>
</reference>
<evidence type="ECO:0000313" key="2">
    <source>
        <dbReference type="Proteomes" id="UP001066276"/>
    </source>
</evidence>
<name>A0AAV7QCE9_PLEWA</name>
<dbReference type="EMBL" id="JANPWB010000010">
    <property type="protein sequence ID" value="KAJ1135928.1"/>
    <property type="molecule type" value="Genomic_DNA"/>
</dbReference>
<gene>
    <name evidence="1" type="ORF">NDU88_002357</name>
</gene>